<accession>A0A834XDP2</accession>
<keyword evidence="1" id="KW-0175">Coiled coil</keyword>
<protein>
    <submittedName>
        <fullName evidence="3">DUF547 domain-containing protein/Lzipper-MIP1 domain-containing protein</fullName>
    </submittedName>
</protein>
<reference evidence="3" key="1">
    <citation type="submission" date="2020-09" db="EMBL/GenBank/DDBJ databases">
        <title>Genome-Enabled Discovery of Anthraquinone Biosynthesis in Senna tora.</title>
        <authorList>
            <person name="Kang S.-H."/>
            <person name="Pandey R.P."/>
            <person name="Lee C.-M."/>
            <person name="Sim J.-S."/>
            <person name="Jeong J.-T."/>
            <person name="Choi B.-S."/>
            <person name="Jung M."/>
            <person name="Ginzburg D."/>
            <person name="Zhao K."/>
            <person name="Won S.Y."/>
            <person name="Oh T.-J."/>
            <person name="Yu Y."/>
            <person name="Kim N.-H."/>
            <person name="Lee O.R."/>
            <person name="Lee T.-H."/>
            <person name="Bashyal P."/>
            <person name="Kim T.-S."/>
            <person name="Lee W.-H."/>
            <person name="Kawkins C."/>
            <person name="Kim C.-K."/>
            <person name="Kim J.S."/>
            <person name="Ahn B.O."/>
            <person name="Rhee S.Y."/>
            <person name="Sohng J.K."/>
        </authorList>
    </citation>
    <scope>NUCLEOTIDE SEQUENCE</scope>
    <source>
        <tissue evidence="3">Leaf</tissue>
    </source>
</reference>
<gene>
    <name evidence="3" type="ORF">G2W53_000007</name>
</gene>
<evidence type="ECO:0000256" key="2">
    <source>
        <dbReference type="SAM" id="MobiDB-lite"/>
    </source>
</evidence>
<proteinExistence type="predicted"/>
<dbReference type="Proteomes" id="UP000634136">
    <property type="component" value="Unassembled WGS sequence"/>
</dbReference>
<name>A0A834XDP2_9FABA</name>
<dbReference type="EMBL" id="JAAIUW010000001">
    <property type="protein sequence ID" value="KAF7843102.1"/>
    <property type="molecule type" value="Genomic_DNA"/>
</dbReference>
<feature type="coiled-coil region" evidence="1">
    <location>
        <begin position="235"/>
        <end position="262"/>
    </location>
</feature>
<comment type="caution">
    <text evidence="3">The sequence shown here is derived from an EMBL/GenBank/DDBJ whole genome shotgun (WGS) entry which is preliminary data.</text>
</comment>
<evidence type="ECO:0000313" key="4">
    <source>
        <dbReference type="Proteomes" id="UP000634136"/>
    </source>
</evidence>
<sequence>MGELKELGKGGGNELDIDLVDRSHIPPSPGNSGCVAPSSNVPSDDIDLICRIREVAKRGGEESPSLDPDPPVKVMEWNAGHVTMTADCSLAETFFNAHTESQISFTQASRLTQLELCIHEFVCPYYLVTGVTVLYLIVHCIVPHISSYPEKRSLLNDKYCSRRMCDSLVMSSALKRNGSPSKYSRSGTTLCASEIRFDVLNDQHHGNSSIEVSNASEETGRSVPSVQRNNAAPFRFQLEQDVQQLENQLLEEVELRAFLENVIERNAIKLSGPAHLPHHFAVSVLMGYDAGTI</sequence>
<evidence type="ECO:0000313" key="3">
    <source>
        <dbReference type="EMBL" id="KAF7843102.1"/>
    </source>
</evidence>
<keyword evidence="4" id="KW-1185">Reference proteome</keyword>
<organism evidence="3 4">
    <name type="scientific">Senna tora</name>
    <dbReference type="NCBI Taxonomy" id="362788"/>
    <lineage>
        <taxon>Eukaryota</taxon>
        <taxon>Viridiplantae</taxon>
        <taxon>Streptophyta</taxon>
        <taxon>Embryophyta</taxon>
        <taxon>Tracheophyta</taxon>
        <taxon>Spermatophyta</taxon>
        <taxon>Magnoliopsida</taxon>
        <taxon>eudicotyledons</taxon>
        <taxon>Gunneridae</taxon>
        <taxon>Pentapetalae</taxon>
        <taxon>rosids</taxon>
        <taxon>fabids</taxon>
        <taxon>Fabales</taxon>
        <taxon>Fabaceae</taxon>
        <taxon>Caesalpinioideae</taxon>
        <taxon>Cassia clade</taxon>
        <taxon>Senna</taxon>
    </lineage>
</organism>
<dbReference type="AlphaFoldDB" id="A0A834XDP2"/>
<feature type="region of interest" description="Disordered" evidence="2">
    <location>
        <begin position="1"/>
        <end position="40"/>
    </location>
</feature>
<evidence type="ECO:0000256" key="1">
    <source>
        <dbReference type="SAM" id="Coils"/>
    </source>
</evidence>